<dbReference type="SUPFAM" id="SSF53383">
    <property type="entry name" value="PLP-dependent transferases"/>
    <property type="match status" value="1"/>
</dbReference>
<dbReference type="GO" id="GO:0008483">
    <property type="term" value="F:transaminase activity"/>
    <property type="evidence" value="ECO:0007669"/>
    <property type="project" value="UniProtKB-KW"/>
</dbReference>
<dbReference type="EC" id="2.6.1.100" evidence="5"/>
<evidence type="ECO:0000313" key="5">
    <source>
        <dbReference type="EMBL" id="VZO35248.1"/>
    </source>
</evidence>
<accession>A0A7M4DED4</accession>
<keyword evidence="6" id="KW-1185">Reference proteome</keyword>
<name>A0A7M4DED4_9MICO</name>
<keyword evidence="3 4" id="KW-0663">Pyridoxal phosphate</keyword>
<dbReference type="GO" id="GO:0030170">
    <property type="term" value="F:pyridoxal phosphate binding"/>
    <property type="evidence" value="ECO:0007669"/>
    <property type="project" value="TreeGrafter"/>
</dbReference>
<evidence type="ECO:0000313" key="6">
    <source>
        <dbReference type="Proteomes" id="UP000419743"/>
    </source>
</evidence>
<evidence type="ECO:0000256" key="2">
    <source>
        <dbReference type="PIRSR" id="PIRSR000390-1"/>
    </source>
</evidence>
<dbReference type="RefSeq" id="WP_156739029.1">
    <property type="nucleotide sequence ID" value="NZ_CACRYJ010000006.1"/>
</dbReference>
<dbReference type="InterPro" id="IPR000653">
    <property type="entry name" value="DegT/StrS_aminotransferase"/>
</dbReference>
<evidence type="ECO:0000256" key="3">
    <source>
        <dbReference type="PIRSR" id="PIRSR000390-2"/>
    </source>
</evidence>
<reference evidence="5 6" key="1">
    <citation type="submission" date="2019-11" db="EMBL/GenBank/DDBJ databases">
        <authorList>
            <person name="Criscuolo A."/>
        </authorList>
    </citation>
    <scope>NUCLEOTIDE SEQUENCE [LARGE SCALE GENOMIC DNA]</scope>
    <source>
        <strain evidence="5">CIP111667</strain>
    </source>
</reference>
<comment type="similarity">
    <text evidence="4">Belongs to the DegT/DnrJ/EryC1 family.</text>
</comment>
<evidence type="ECO:0000256" key="4">
    <source>
        <dbReference type="RuleBase" id="RU004508"/>
    </source>
</evidence>
<evidence type="ECO:0000256" key="1">
    <source>
        <dbReference type="ARBA" id="ARBA00001933"/>
    </source>
</evidence>
<dbReference type="PIRSF" id="PIRSF000390">
    <property type="entry name" value="PLP_StrS"/>
    <property type="match status" value="1"/>
</dbReference>
<dbReference type="InterPro" id="IPR015424">
    <property type="entry name" value="PyrdxlP-dep_Trfase"/>
</dbReference>
<comment type="cofactor">
    <cofactor evidence="1">
        <name>pyridoxal 5'-phosphate</name>
        <dbReference type="ChEBI" id="CHEBI:597326"/>
    </cofactor>
</comment>
<dbReference type="InterPro" id="IPR015421">
    <property type="entry name" value="PyrdxlP-dep_Trfase_major"/>
</dbReference>
<keyword evidence="5" id="KW-0032">Aminotransferase</keyword>
<dbReference type="Proteomes" id="UP000419743">
    <property type="component" value="Unassembled WGS sequence"/>
</dbReference>
<dbReference type="InterPro" id="IPR015422">
    <property type="entry name" value="PyrdxlP-dep_Trfase_small"/>
</dbReference>
<feature type="modified residue" description="N6-(pyridoxal phosphate)lysine" evidence="3">
    <location>
        <position position="204"/>
    </location>
</feature>
<feature type="active site" description="Proton acceptor" evidence="2">
    <location>
        <position position="204"/>
    </location>
</feature>
<keyword evidence="5" id="KW-0808">Transferase</keyword>
<dbReference type="GO" id="GO:0000271">
    <property type="term" value="P:polysaccharide biosynthetic process"/>
    <property type="evidence" value="ECO:0007669"/>
    <property type="project" value="TreeGrafter"/>
</dbReference>
<sequence>MSDVLALDGGAPVRTAPFPSVQSAEGRTLGAEEEDAVLAVLRSGRLNSTVGEVTRGLETDFAAYYGVPHAIASSSGTAAIHLAVAAVDPEPGDEIITTGLSDAGTVLPILAQNAVPVFADVDPATGNLDVASVAARITPRTRAIIAVHLFGQPAPVVELRALADAHGIVLIEDCAQAYLTRTGAGGALAGTVGHLGCFSLQQSKHITAGDGGLTISSDAALARRARLFADKAWPRDTDERTHLFLGLNYRMTELQAAIAGVQLTRLAGVVADRRRTAATLTEVVDGLDGLSAAPATGNSYWQYPVFLDTVRAGADAHWYARALQAEGIPASGGYIQRPLYLTPVLAERRTYGTSGFPLAGPPADVTQEYRPGLCPVTEELIDARLLVIAWNERYGPADVADIVTALTRVHAHAIAAPGTLEPRTGRIASRSR</sequence>
<dbReference type="AlphaFoldDB" id="A0A7M4DED4"/>
<dbReference type="Gene3D" id="3.40.640.10">
    <property type="entry name" value="Type I PLP-dependent aspartate aminotransferase-like (Major domain)"/>
    <property type="match status" value="1"/>
</dbReference>
<dbReference type="Pfam" id="PF01041">
    <property type="entry name" value="DegT_DnrJ_EryC1"/>
    <property type="match status" value="1"/>
</dbReference>
<organism evidence="5 6">
    <name type="scientific">Occultella aeris</name>
    <dbReference type="NCBI Taxonomy" id="2761496"/>
    <lineage>
        <taxon>Bacteria</taxon>
        <taxon>Bacillati</taxon>
        <taxon>Actinomycetota</taxon>
        <taxon>Actinomycetes</taxon>
        <taxon>Micrococcales</taxon>
        <taxon>Ruaniaceae</taxon>
        <taxon>Occultella</taxon>
    </lineage>
</organism>
<gene>
    <name evidence="5" type="primary">btrR</name>
    <name evidence="5" type="ORF">HALOF300_00474</name>
</gene>
<protein>
    <submittedName>
        <fullName evidence="5">L-glutamine:2-deoxy-scyllo-inosose aminotransferase</fullName>
        <ecNumber evidence="5">2.6.1.100</ecNumber>
    </submittedName>
</protein>
<comment type="caution">
    <text evidence="5">The sequence shown here is derived from an EMBL/GenBank/DDBJ whole genome shotgun (WGS) entry which is preliminary data.</text>
</comment>
<proteinExistence type="inferred from homology"/>
<dbReference type="PANTHER" id="PTHR30244">
    <property type="entry name" value="TRANSAMINASE"/>
    <property type="match status" value="1"/>
</dbReference>
<dbReference type="EMBL" id="CACRYJ010000006">
    <property type="protein sequence ID" value="VZO35248.1"/>
    <property type="molecule type" value="Genomic_DNA"/>
</dbReference>
<dbReference type="Gene3D" id="3.90.1150.10">
    <property type="entry name" value="Aspartate Aminotransferase, domain 1"/>
    <property type="match status" value="1"/>
</dbReference>
<dbReference type="CDD" id="cd00616">
    <property type="entry name" value="AHBA_syn"/>
    <property type="match status" value="1"/>
</dbReference>
<dbReference type="PANTHER" id="PTHR30244:SF34">
    <property type="entry name" value="DTDP-4-AMINO-4,6-DIDEOXYGALACTOSE TRANSAMINASE"/>
    <property type="match status" value="1"/>
</dbReference>